<sequence>MIGLGLHDIAGDHPDFHAEDNEPIDCPWCGGWHSADDDLCPYIPAEPPVDGDIDWADWIGDAA</sequence>
<protein>
    <submittedName>
        <fullName evidence="1">Uncharacterized protein</fullName>
    </submittedName>
</protein>
<dbReference type="AlphaFoldDB" id="A0A3G8JE50"/>
<dbReference type="RefSeq" id="WP_124706516.1">
    <property type="nucleotide sequence ID" value="NZ_CP033972.1"/>
</dbReference>
<proteinExistence type="predicted"/>
<name>A0A3G8JE50_9ACTN</name>
<keyword evidence="2" id="KW-1185">Reference proteome</keyword>
<dbReference type="Proteomes" id="UP000271469">
    <property type="component" value="Chromosome"/>
</dbReference>
<dbReference type="EMBL" id="CP033972">
    <property type="protein sequence ID" value="AZG43481.1"/>
    <property type="molecule type" value="Genomic_DNA"/>
</dbReference>
<reference evidence="1 2" key="1">
    <citation type="submission" date="2018-11" db="EMBL/GenBank/DDBJ databases">
        <title>Gordonia insulae sp. nov., isolated from an island soil.</title>
        <authorList>
            <person name="Kim Y.S."/>
            <person name="Kim S.B."/>
        </authorList>
    </citation>
    <scope>NUCLEOTIDE SEQUENCE [LARGE SCALE GENOMIC DNA]</scope>
    <source>
        <strain evidence="1 2">MMS17-SY073</strain>
    </source>
</reference>
<gene>
    <name evidence="1" type="ORF">D7316_00046</name>
</gene>
<dbReference type="KEGG" id="gom:D7316_00046"/>
<evidence type="ECO:0000313" key="2">
    <source>
        <dbReference type="Proteomes" id="UP000271469"/>
    </source>
</evidence>
<organism evidence="1 2">
    <name type="scientific">Gordonia insulae</name>
    <dbReference type="NCBI Taxonomy" id="2420509"/>
    <lineage>
        <taxon>Bacteria</taxon>
        <taxon>Bacillati</taxon>
        <taxon>Actinomycetota</taxon>
        <taxon>Actinomycetes</taxon>
        <taxon>Mycobacteriales</taxon>
        <taxon>Gordoniaceae</taxon>
        <taxon>Gordonia</taxon>
    </lineage>
</organism>
<evidence type="ECO:0000313" key="1">
    <source>
        <dbReference type="EMBL" id="AZG43481.1"/>
    </source>
</evidence>
<accession>A0A3G8JE50</accession>